<evidence type="ECO:0000313" key="1">
    <source>
        <dbReference type="EMBL" id="UVC14731.1"/>
    </source>
</evidence>
<organism evidence="1 2">
    <name type="scientific">Mesorhizobium onobrychidis</name>
    <dbReference type="NCBI Taxonomy" id="2775404"/>
    <lineage>
        <taxon>Bacteria</taxon>
        <taxon>Pseudomonadati</taxon>
        <taxon>Pseudomonadota</taxon>
        <taxon>Alphaproteobacteria</taxon>
        <taxon>Hyphomicrobiales</taxon>
        <taxon>Phyllobacteriaceae</taxon>
        <taxon>Mesorhizobium</taxon>
    </lineage>
</organism>
<accession>A0ABY5QU65</accession>
<evidence type="ECO:0000313" key="2">
    <source>
        <dbReference type="Proteomes" id="UP001058098"/>
    </source>
</evidence>
<keyword evidence="2" id="KW-1185">Reference proteome</keyword>
<reference evidence="1" key="1">
    <citation type="submission" date="2020-09" db="EMBL/GenBank/DDBJ databases">
        <title>Rhizobia associated with sainfoin plants.</title>
        <authorList>
            <person name="Asharfi S."/>
            <person name="Kuzmanovic N."/>
            <person name="Bunk B."/>
            <person name="Sproeer C."/>
            <person name="Becker M."/>
            <person name="Thuenen T."/>
        </authorList>
    </citation>
    <scope>NUCLEOTIDE SEQUENCE</scope>
    <source>
        <strain evidence="1">OM4</strain>
    </source>
</reference>
<dbReference type="Pfam" id="PF10065">
    <property type="entry name" value="DUF2303"/>
    <property type="match status" value="1"/>
</dbReference>
<dbReference type="Proteomes" id="UP001058098">
    <property type="component" value="Chromosome"/>
</dbReference>
<dbReference type="InterPro" id="IPR019276">
    <property type="entry name" value="DUF2303"/>
</dbReference>
<name>A0ABY5QU65_9HYPH</name>
<dbReference type="RefSeq" id="WP_258119138.1">
    <property type="nucleotide sequence ID" value="NZ_CP062229.1"/>
</dbReference>
<protein>
    <submittedName>
        <fullName evidence="1">DUF2303 family protein</fullName>
    </submittedName>
</protein>
<proteinExistence type="predicted"/>
<sequence>MDFETDNAQNTGAIAAAIRAGMGLVTPRQITLPDGGFGFIIPEGFELEKVAPLLPPLTGIKATPRMDDAESFVNYINRYKTGASVIFADLKTNLMTAVIDYHHGSTSNQAGGEDAAKDTLGRPDYTTHRVAHPCPWTIEWARWRAVDGQNIKQADLAVLLEEMLYTIAAPEGGALLEIAAELKVEREVKFKQGTKLADGTVSIGYEETDQTSTKNGKITVPDLITIVCPVFQGGEVRQFQARLRYKIDRGELTFKIAIMNRQIGEQAAFQSVVSAVSDATGQPVFYGAP</sequence>
<dbReference type="EMBL" id="CP062229">
    <property type="protein sequence ID" value="UVC14731.1"/>
    <property type="molecule type" value="Genomic_DNA"/>
</dbReference>
<gene>
    <name evidence="1" type="ORF">IHQ72_29640</name>
</gene>